<organism evidence="1 2">
    <name type="scientific">Blautia intestinihominis</name>
    <dbReference type="NCBI Taxonomy" id="3133152"/>
    <lineage>
        <taxon>Bacteria</taxon>
        <taxon>Bacillati</taxon>
        <taxon>Bacillota</taxon>
        <taxon>Clostridia</taxon>
        <taxon>Lachnospirales</taxon>
        <taxon>Lachnospiraceae</taxon>
        <taxon>Blautia</taxon>
    </lineage>
</organism>
<keyword evidence="2" id="KW-1185">Reference proteome</keyword>
<reference evidence="1 2" key="1">
    <citation type="submission" date="2024-03" db="EMBL/GenBank/DDBJ databases">
        <title>Human intestinal bacterial collection.</title>
        <authorList>
            <person name="Pauvert C."/>
            <person name="Hitch T.C.A."/>
            <person name="Clavel T."/>
        </authorList>
    </citation>
    <scope>NUCLEOTIDE SEQUENCE [LARGE SCALE GENOMIC DNA]</scope>
    <source>
        <strain evidence="1 2">CLA-AA-H95</strain>
    </source>
</reference>
<gene>
    <name evidence="1" type="ORF">WMO75_15640</name>
</gene>
<name>A0ABV1ARA9_9FIRM</name>
<evidence type="ECO:0000313" key="1">
    <source>
        <dbReference type="EMBL" id="MEQ2359727.1"/>
    </source>
</evidence>
<sequence length="131" mass="15237">MEQCHILREYAQYVAKVREYARTTELNTAVEQAVNDCIQNGILAEFLRKHKSEVIAMSIFEYDKEEEEKKLRKAEYEAGYNTGYDTGYGSGYDIGKKEIVRQMFNAGESFEKIAQYTGYEVCELKKMLEEV</sequence>
<dbReference type="Proteomes" id="UP001446032">
    <property type="component" value="Unassembled WGS sequence"/>
</dbReference>
<evidence type="ECO:0008006" key="3">
    <source>
        <dbReference type="Google" id="ProtNLM"/>
    </source>
</evidence>
<protein>
    <recommendedName>
        <fullName evidence="3">Transposase</fullName>
    </recommendedName>
</protein>
<dbReference type="EMBL" id="JBBMEI010000068">
    <property type="protein sequence ID" value="MEQ2359727.1"/>
    <property type="molecule type" value="Genomic_DNA"/>
</dbReference>
<dbReference type="RefSeq" id="WP_227222998.1">
    <property type="nucleotide sequence ID" value="NZ_JBBMEI010000068.1"/>
</dbReference>
<proteinExistence type="predicted"/>
<accession>A0ABV1ARA9</accession>
<comment type="caution">
    <text evidence="1">The sequence shown here is derived from an EMBL/GenBank/DDBJ whole genome shotgun (WGS) entry which is preliminary data.</text>
</comment>
<evidence type="ECO:0000313" key="2">
    <source>
        <dbReference type="Proteomes" id="UP001446032"/>
    </source>
</evidence>